<feature type="chain" id="PRO_5019458872" evidence="3">
    <location>
        <begin position="20"/>
        <end position="716"/>
    </location>
</feature>
<dbReference type="Pfam" id="PF21365">
    <property type="entry name" value="Glyco_hydro_31_3rd"/>
    <property type="match status" value="1"/>
</dbReference>
<evidence type="ECO:0000313" key="8">
    <source>
        <dbReference type="EMBL" id="RHB35081.1"/>
    </source>
</evidence>
<accession>A0A413VND9</accession>
<dbReference type="Pfam" id="PF13802">
    <property type="entry name" value="Gal_mutarotas_2"/>
    <property type="match status" value="1"/>
</dbReference>
<dbReference type="InterPro" id="IPR017853">
    <property type="entry name" value="GH"/>
</dbReference>
<dbReference type="Pfam" id="PF17137">
    <property type="entry name" value="DUF5110"/>
    <property type="match status" value="1"/>
</dbReference>
<dbReference type="InterPro" id="IPR000322">
    <property type="entry name" value="Glyco_hydro_31_TIM"/>
</dbReference>
<dbReference type="InterPro" id="IPR011013">
    <property type="entry name" value="Gal_mutarotase_sf_dom"/>
</dbReference>
<reference evidence="8 9" key="1">
    <citation type="submission" date="2018-08" db="EMBL/GenBank/DDBJ databases">
        <title>A genome reference for cultivated species of the human gut microbiota.</title>
        <authorList>
            <person name="Zou Y."/>
            <person name="Xue W."/>
            <person name="Luo G."/>
        </authorList>
    </citation>
    <scope>NUCLEOTIDE SEQUENCE [LARGE SCALE GENOMIC DNA]</scope>
    <source>
        <strain evidence="8 9">AM40-30BH</strain>
    </source>
</reference>
<evidence type="ECO:0000313" key="9">
    <source>
        <dbReference type="Proteomes" id="UP000284379"/>
    </source>
</evidence>
<dbReference type="InterPro" id="IPR051816">
    <property type="entry name" value="Glycosyl_Hydrolase_31"/>
</dbReference>
<keyword evidence="3" id="KW-0732">Signal</keyword>
<evidence type="ECO:0000256" key="2">
    <source>
        <dbReference type="RuleBase" id="RU361185"/>
    </source>
</evidence>
<dbReference type="GO" id="GO:0005975">
    <property type="term" value="P:carbohydrate metabolic process"/>
    <property type="evidence" value="ECO:0007669"/>
    <property type="project" value="InterPro"/>
</dbReference>
<dbReference type="Gene3D" id="2.60.40.1180">
    <property type="entry name" value="Golgi alpha-mannosidase II"/>
    <property type="match status" value="2"/>
</dbReference>
<feature type="signal peptide" evidence="3">
    <location>
        <begin position="1"/>
        <end position="19"/>
    </location>
</feature>
<sequence>MKRYIVTLILSIWTVAQLAAQISWEQVAPGVWKGVVGTPESYSLLQVADVTPKMEGFSRLPEVILPAFASEIKGNIQDGQTALRIPLQRKEQLYGFGLNFQTVHQRGKILNLHVDHYGGKDNGRTHAPVPFYVSSQGYGVFINSARYITVYAGSGALKDSPNAPVAKDRNTDKSWSSRPYSDAVSILVPAPGTEIYLFAGPTPMDVVRRYNLFCGGGTLPPRWGLGFTQRTQKLYTAEQVKQEADEFERQGYPLDFIGLEPGWQSKAYPCTFEWDATRYPDPSGFVKDMLDKGVRINLWTNPYVSPDSKLYKDMYPVSGSHTVWCGIVPDLAGEKARSLWKNKLNKEHVDIGVSGYKVDEVDGYDYYLWPDVATFPSGVSAEQMRQTYGLWVQRTTAELYKARNQRTFGLVRASNAGASSMPYVIYNDYYSHPDFITALINSGYCGVLWTPEVRSSKSAEDWLRRFQSVVFSPMAMINAWSSGTKPWTFPEVAEQVKEYALLRMQMMPYWYTEFARYHFDGIPPFRGMSLEAGFNPDAAVTTELKEKSLEDNPYLEAVTKEIKDQYMAGEYLLVAPMFKGQTERKVVLPQGDWYDFYTGAYVGNGETITVTPGLDRIPVYVKDGAIIPMMEPMLHAPKPGVKVNLEIRHYGKANGSYRLYDDDGETFDYEKGVYTWRDISVVRQKNGKMKGTISKAEKGKPDSVGEVTWRFMTIDN</sequence>
<evidence type="ECO:0000259" key="4">
    <source>
        <dbReference type="Pfam" id="PF01055"/>
    </source>
</evidence>
<evidence type="ECO:0000259" key="6">
    <source>
        <dbReference type="Pfam" id="PF17137"/>
    </source>
</evidence>
<dbReference type="PANTHER" id="PTHR43863">
    <property type="entry name" value="HYDROLASE, PUTATIVE (AFU_ORTHOLOGUE AFUA_1G03140)-RELATED"/>
    <property type="match status" value="1"/>
</dbReference>
<dbReference type="Proteomes" id="UP000284379">
    <property type="component" value="Unassembled WGS sequence"/>
</dbReference>
<dbReference type="Pfam" id="PF01055">
    <property type="entry name" value="Glyco_hydro_31_2nd"/>
    <property type="match status" value="1"/>
</dbReference>
<dbReference type="GO" id="GO:0030246">
    <property type="term" value="F:carbohydrate binding"/>
    <property type="evidence" value="ECO:0007669"/>
    <property type="project" value="InterPro"/>
</dbReference>
<name>A0A413VND9_9BACE</name>
<evidence type="ECO:0000256" key="1">
    <source>
        <dbReference type="ARBA" id="ARBA00007806"/>
    </source>
</evidence>
<dbReference type="SUPFAM" id="SSF74650">
    <property type="entry name" value="Galactose mutarotase-like"/>
    <property type="match status" value="1"/>
</dbReference>
<keyword evidence="2" id="KW-0326">Glycosidase</keyword>
<dbReference type="EMBL" id="QSGO01000007">
    <property type="protein sequence ID" value="RHB35081.1"/>
    <property type="molecule type" value="Genomic_DNA"/>
</dbReference>
<feature type="domain" description="Glycosyl hydrolase family 31 C-terminal" evidence="7">
    <location>
        <begin position="558"/>
        <end position="627"/>
    </location>
</feature>
<proteinExistence type="inferred from homology"/>
<evidence type="ECO:0000259" key="5">
    <source>
        <dbReference type="Pfam" id="PF13802"/>
    </source>
</evidence>
<gene>
    <name evidence="8" type="ORF">DW888_11600</name>
</gene>
<dbReference type="Gene3D" id="3.20.20.80">
    <property type="entry name" value="Glycosidases"/>
    <property type="match status" value="1"/>
</dbReference>
<dbReference type="InterPro" id="IPR013780">
    <property type="entry name" value="Glyco_hydro_b"/>
</dbReference>
<dbReference type="AlphaFoldDB" id="A0A413VND9"/>
<dbReference type="CDD" id="cd06592">
    <property type="entry name" value="GH31_NET37"/>
    <property type="match status" value="1"/>
</dbReference>
<keyword evidence="2" id="KW-0378">Hydrolase</keyword>
<dbReference type="SUPFAM" id="SSF51445">
    <property type="entry name" value="(Trans)glycosidases"/>
    <property type="match status" value="1"/>
</dbReference>
<dbReference type="InterPro" id="IPR033403">
    <property type="entry name" value="DUF5110"/>
</dbReference>
<feature type="domain" description="DUF5110" evidence="6">
    <location>
        <begin position="644"/>
        <end position="699"/>
    </location>
</feature>
<dbReference type="RefSeq" id="WP_002559956.1">
    <property type="nucleotide sequence ID" value="NZ_CABJFV010000007.1"/>
</dbReference>
<dbReference type="SUPFAM" id="SSF51011">
    <property type="entry name" value="Glycosyl hydrolase domain"/>
    <property type="match status" value="1"/>
</dbReference>
<dbReference type="PANTHER" id="PTHR43863:SF2">
    <property type="entry name" value="MALTASE-GLUCOAMYLASE"/>
    <property type="match status" value="1"/>
</dbReference>
<comment type="similarity">
    <text evidence="1 2">Belongs to the glycosyl hydrolase 31 family.</text>
</comment>
<dbReference type="Gene3D" id="2.60.40.1760">
    <property type="entry name" value="glycosyl hydrolase (family 31)"/>
    <property type="match status" value="1"/>
</dbReference>
<feature type="domain" description="Glycoside hydrolase family 31 TIM barrel" evidence="4">
    <location>
        <begin position="218"/>
        <end position="512"/>
    </location>
</feature>
<organism evidence="8 9">
    <name type="scientific">Bacteroides nordii</name>
    <dbReference type="NCBI Taxonomy" id="291645"/>
    <lineage>
        <taxon>Bacteria</taxon>
        <taxon>Pseudomonadati</taxon>
        <taxon>Bacteroidota</taxon>
        <taxon>Bacteroidia</taxon>
        <taxon>Bacteroidales</taxon>
        <taxon>Bacteroidaceae</taxon>
        <taxon>Bacteroides</taxon>
    </lineage>
</organism>
<evidence type="ECO:0000259" key="7">
    <source>
        <dbReference type="Pfam" id="PF21365"/>
    </source>
</evidence>
<comment type="caution">
    <text evidence="8">The sequence shown here is derived from an EMBL/GenBank/DDBJ whole genome shotgun (WGS) entry which is preliminary data.</text>
</comment>
<dbReference type="InterPro" id="IPR025887">
    <property type="entry name" value="Glyco_hydro_31_N_dom"/>
</dbReference>
<protein>
    <submittedName>
        <fullName evidence="8">DUF5110 domain-containing protein</fullName>
    </submittedName>
</protein>
<feature type="domain" description="Glycoside hydrolase family 31 N-terminal" evidence="5">
    <location>
        <begin position="81"/>
        <end position="147"/>
    </location>
</feature>
<dbReference type="GO" id="GO:0004553">
    <property type="term" value="F:hydrolase activity, hydrolyzing O-glycosyl compounds"/>
    <property type="evidence" value="ECO:0007669"/>
    <property type="project" value="InterPro"/>
</dbReference>
<dbReference type="CDD" id="cd14752">
    <property type="entry name" value="GH31_N"/>
    <property type="match status" value="1"/>
</dbReference>
<evidence type="ECO:0000256" key="3">
    <source>
        <dbReference type="SAM" id="SignalP"/>
    </source>
</evidence>
<dbReference type="InterPro" id="IPR048395">
    <property type="entry name" value="Glyco_hydro_31_C"/>
</dbReference>